<protein>
    <submittedName>
        <fullName evidence="1">Uncharacterized protein</fullName>
    </submittedName>
</protein>
<name>A0A1G2SJ07_9BACT</name>
<accession>A0A1G2SJ07</accession>
<organism evidence="1 2">
    <name type="scientific">Candidatus Yonathbacteria bacterium RIFOXYD1_FULL_52_36</name>
    <dbReference type="NCBI Taxonomy" id="1802730"/>
    <lineage>
        <taxon>Bacteria</taxon>
        <taxon>Candidatus Yonathiibacteriota</taxon>
    </lineage>
</organism>
<reference evidence="1 2" key="1">
    <citation type="journal article" date="2016" name="Nat. Commun.">
        <title>Thousands of microbial genomes shed light on interconnected biogeochemical processes in an aquifer system.</title>
        <authorList>
            <person name="Anantharaman K."/>
            <person name="Brown C.T."/>
            <person name="Hug L.A."/>
            <person name="Sharon I."/>
            <person name="Castelle C.J."/>
            <person name="Probst A.J."/>
            <person name="Thomas B.C."/>
            <person name="Singh A."/>
            <person name="Wilkins M.J."/>
            <person name="Karaoz U."/>
            <person name="Brodie E.L."/>
            <person name="Williams K.H."/>
            <person name="Hubbard S.S."/>
            <person name="Banfield J.F."/>
        </authorList>
    </citation>
    <scope>NUCLEOTIDE SEQUENCE [LARGE SCALE GENOMIC DNA]</scope>
</reference>
<gene>
    <name evidence="1" type="ORF">A2591_03370</name>
</gene>
<proteinExistence type="predicted"/>
<comment type="caution">
    <text evidence="1">The sequence shown here is derived from an EMBL/GenBank/DDBJ whole genome shotgun (WGS) entry which is preliminary data.</text>
</comment>
<evidence type="ECO:0000313" key="1">
    <source>
        <dbReference type="EMBL" id="OHA84732.1"/>
    </source>
</evidence>
<dbReference type="EMBL" id="MHUZ01000035">
    <property type="protein sequence ID" value="OHA84732.1"/>
    <property type="molecule type" value="Genomic_DNA"/>
</dbReference>
<dbReference type="AlphaFoldDB" id="A0A1G2SJ07"/>
<sequence>MTNFASGEKFLEILARNGISTDLDTMAVAMHRERRPGINRVTFYGVGAPIPEDIMRAIRREVFPLLKNEGTCNRQVEVRTPLKPVPCGEPKKRQDEWDRYCANFNLACG</sequence>
<evidence type="ECO:0000313" key="2">
    <source>
        <dbReference type="Proteomes" id="UP000178168"/>
    </source>
</evidence>
<dbReference type="Proteomes" id="UP000178168">
    <property type="component" value="Unassembled WGS sequence"/>
</dbReference>
<dbReference type="STRING" id="1802730.A2591_03370"/>